<feature type="compositionally biased region" description="Low complexity" evidence="1">
    <location>
        <begin position="726"/>
        <end position="743"/>
    </location>
</feature>
<evidence type="ECO:0000313" key="3">
    <source>
        <dbReference type="Proteomes" id="UP000654075"/>
    </source>
</evidence>
<feature type="compositionally biased region" description="Pro residues" evidence="1">
    <location>
        <begin position="804"/>
        <end position="816"/>
    </location>
</feature>
<accession>A0A813H7F7</accession>
<comment type="caution">
    <text evidence="2">The sequence shown here is derived from an EMBL/GenBank/DDBJ whole genome shotgun (WGS) entry which is preliminary data.</text>
</comment>
<evidence type="ECO:0000313" key="2">
    <source>
        <dbReference type="EMBL" id="CAE8633581.1"/>
    </source>
</evidence>
<feature type="non-terminal residue" evidence="2">
    <location>
        <position position="848"/>
    </location>
</feature>
<gene>
    <name evidence="2" type="ORF">PGLA1383_LOCUS49444</name>
</gene>
<dbReference type="EMBL" id="CAJNNV010030811">
    <property type="protein sequence ID" value="CAE8633581.1"/>
    <property type="molecule type" value="Genomic_DNA"/>
</dbReference>
<feature type="region of interest" description="Disordered" evidence="1">
    <location>
        <begin position="726"/>
        <end position="748"/>
    </location>
</feature>
<name>A0A813H7F7_POLGL</name>
<sequence length="848" mass="90890">MASTWEEHNQGISLGRSFPLSRLLGAPEPTGPETKEFLGKLKSAHAVARAHFGDNGMGGMNFWGKDTFLWSLPHSAAECMNPNAYLLCLGHAGMACLMGAPIQGHLANPSPSSLFLSHVGSDSVGKSRHTSFLRKVLQAVETSAKIEPPKPDQPEVNGLPDGAVSAEADMEVFGDTGFAPPAKGKIKYTVDICPQVFNGKGLLKVCSPSNLHRSPLFALDEGLGAISQIGLTGNPDKMPDMALEDQAIPSTLLSTGTYRKDLAEKRYLLPWSCLSIHMNLHPYYWCKVLLGDWGEDCTAIRRRHVTYAFPPVFAHSMEDLWLACSSHFPAGHLPNLADNVPNTSEVSERLHHLHARMYQLQPAARKVHLSERCRCAYQALVRDTSRQQEAHMYDSQHTVSVFGKLPEQALRLGLLCWCAGFVSCDPRCIFHASSGPVLDVQHLVQGVNFYKFSIEQELALMCVAPVPAPPGLLQDPSPVLRAAGGPSMSEGFGDQGTLLQSSFESDREVTKHTFQQKGMKVSWRVIQNWKPRQRAGVTVSRVHKCQWESVLAAVADRWPRIGCLEGRNTNVAAFAFAPYPRDSRDPSFAEHHATLVACCQMDIHYFIACRVVVSDDVSTNGVRRRSDGSGGRSQGAALAAEELADNSDIAPTDIESDLTPSKSQAALALPSGALAASAAPSAAATSSATDLINRASLAGANGQLLSLLTPAELQAIFLPSLPAPYSASQIGSSGPSQPAPGQSTPDEATASLGQFFATAAPTAATQIDYVEDEADHADNATRLRERTISPVSAAAYTQSAPSLPSQPSPNRSPPVSPDEATASFRQFVAAIHGSQASSGSSTFQGHQA</sequence>
<reference evidence="2" key="1">
    <citation type="submission" date="2021-02" db="EMBL/GenBank/DDBJ databases">
        <authorList>
            <person name="Dougan E. K."/>
            <person name="Rhodes N."/>
            <person name="Thang M."/>
            <person name="Chan C."/>
        </authorList>
    </citation>
    <scope>NUCLEOTIDE SEQUENCE</scope>
</reference>
<protein>
    <submittedName>
        <fullName evidence="2">Uncharacterized protein</fullName>
    </submittedName>
</protein>
<feature type="compositionally biased region" description="Polar residues" evidence="1">
    <location>
        <begin position="834"/>
        <end position="848"/>
    </location>
</feature>
<feature type="region of interest" description="Disordered" evidence="1">
    <location>
        <begin position="795"/>
        <end position="848"/>
    </location>
</feature>
<dbReference type="AlphaFoldDB" id="A0A813H7F7"/>
<proteinExistence type="predicted"/>
<keyword evidence="3" id="KW-1185">Reference proteome</keyword>
<dbReference type="Proteomes" id="UP000654075">
    <property type="component" value="Unassembled WGS sequence"/>
</dbReference>
<evidence type="ECO:0000256" key="1">
    <source>
        <dbReference type="SAM" id="MobiDB-lite"/>
    </source>
</evidence>
<organism evidence="2 3">
    <name type="scientific">Polarella glacialis</name>
    <name type="common">Dinoflagellate</name>
    <dbReference type="NCBI Taxonomy" id="89957"/>
    <lineage>
        <taxon>Eukaryota</taxon>
        <taxon>Sar</taxon>
        <taxon>Alveolata</taxon>
        <taxon>Dinophyceae</taxon>
        <taxon>Suessiales</taxon>
        <taxon>Suessiaceae</taxon>
        <taxon>Polarella</taxon>
    </lineage>
</organism>